<evidence type="ECO:0000313" key="1">
    <source>
        <dbReference type="EMBL" id="KAF7281090.1"/>
    </source>
</evidence>
<dbReference type="AlphaFoldDB" id="A0A834IHZ7"/>
<dbReference type="Proteomes" id="UP000625711">
    <property type="component" value="Unassembled WGS sequence"/>
</dbReference>
<name>A0A834IHZ7_RHYFE</name>
<reference evidence="1" key="1">
    <citation type="submission" date="2020-08" db="EMBL/GenBank/DDBJ databases">
        <title>Genome sequencing and assembly of the red palm weevil Rhynchophorus ferrugineus.</title>
        <authorList>
            <person name="Dias G.B."/>
            <person name="Bergman C.M."/>
            <person name="Manee M."/>
        </authorList>
    </citation>
    <scope>NUCLEOTIDE SEQUENCE</scope>
    <source>
        <strain evidence="1">AA-2017</strain>
        <tissue evidence="1">Whole larva</tissue>
    </source>
</reference>
<dbReference type="EMBL" id="JAACXV010000259">
    <property type="protein sequence ID" value="KAF7281090.1"/>
    <property type="molecule type" value="Genomic_DNA"/>
</dbReference>
<accession>A0A834IHZ7</accession>
<comment type="caution">
    <text evidence="1">The sequence shown here is derived from an EMBL/GenBank/DDBJ whole genome shotgun (WGS) entry which is preliminary data.</text>
</comment>
<gene>
    <name evidence="1" type="ORF">GWI33_005148</name>
</gene>
<proteinExistence type="predicted"/>
<evidence type="ECO:0000313" key="2">
    <source>
        <dbReference type="Proteomes" id="UP000625711"/>
    </source>
</evidence>
<sequence>MVENIFLPWNIWIKPSMCFTWHRSGVEQEFVVTVWTPFVAIFVGTNYNGEDQIVEEVQYNPNFDMVSISSFAFLSQYWAKGRGFTNTEGPHFVFVLYTVEWLTGIAQHAPTGRMI</sequence>
<organism evidence="1 2">
    <name type="scientific">Rhynchophorus ferrugineus</name>
    <name type="common">Red palm weevil</name>
    <name type="synonym">Curculio ferrugineus</name>
    <dbReference type="NCBI Taxonomy" id="354439"/>
    <lineage>
        <taxon>Eukaryota</taxon>
        <taxon>Metazoa</taxon>
        <taxon>Ecdysozoa</taxon>
        <taxon>Arthropoda</taxon>
        <taxon>Hexapoda</taxon>
        <taxon>Insecta</taxon>
        <taxon>Pterygota</taxon>
        <taxon>Neoptera</taxon>
        <taxon>Endopterygota</taxon>
        <taxon>Coleoptera</taxon>
        <taxon>Polyphaga</taxon>
        <taxon>Cucujiformia</taxon>
        <taxon>Curculionidae</taxon>
        <taxon>Dryophthorinae</taxon>
        <taxon>Rhynchophorus</taxon>
    </lineage>
</organism>
<protein>
    <submittedName>
        <fullName evidence="1">Uncharacterized protein</fullName>
    </submittedName>
</protein>
<keyword evidence="2" id="KW-1185">Reference proteome</keyword>